<dbReference type="GO" id="GO:0046872">
    <property type="term" value="F:metal ion binding"/>
    <property type="evidence" value="ECO:0007669"/>
    <property type="project" value="UniProtKB-KW"/>
</dbReference>
<dbReference type="FunFam" id="3.40.30.10:FF:000013">
    <property type="entry name" value="Blast:Protein SCO1 homolog, mitochondrial"/>
    <property type="match status" value="1"/>
</dbReference>
<organism evidence="5 6">
    <name type="scientific">Sphingomonas gellani</name>
    <dbReference type="NCBI Taxonomy" id="1166340"/>
    <lineage>
        <taxon>Bacteria</taxon>
        <taxon>Pseudomonadati</taxon>
        <taxon>Pseudomonadota</taxon>
        <taxon>Alphaproteobacteria</taxon>
        <taxon>Sphingomonadales</taxon>
        <taxon>Sphingomonadaceae</taxon>
        <taxon>Sphingomonas</taxon>
    </lineage>
</organism>
<dbReference type="AlphaFoldDB" id="A0A1H8HGQ2"/>
<dbReference type="RefSeq" id="WP_093666546.1">
    <property type="nucleotide sequence ID" value="NZ_FOCF01000008.1"/>
</dbReference>
<keyword evidence="2 3" id="KW-0186">Copper</keyword>
<evidence type="ECO:0000256" key="1">
    <source>
        <dbReference type="ARBA" id="ARBA00010996"/>
    </source>
</evidence>
<dbReference type="EMBL" id="FOCF01000008">
    <property type="protein sequence ID" value="SEN55184.1"/>
    <property type="molecule type" value="Genomic_DNA"/>
</dbReference>
<dbReference type="Gene3D" id="3.40.30.10">
    <property type="entry name" value="Glutaredoxin"/>
    <property type="match status" value="1"/>
</dbReference>
<proteinExistence type="inferred from homology"/>
<comment type="similarity">
    <text evidence="1">Belongs to the SCO1/2 family.</text>
</comment>
<keyword evidence="4" id="KW-1015">Disulfide bond</keyword>
<dbReference type="STRING" id="1166340.SAMN05192583_3041"/>
<reference evidence="6" key="1">
    <citation type="submission" date="2016-10" db="EMBL/GenBank/DDBJ databases">
        <authorList>
            <person name="Varghese N."/>
            <person name="Submissions S."/>
        </authorList>
    </citation>
    <scope>NUCLEOTIDE SEQUENCE [LARGE SCALE GENOMIC DNA]</scope>
    <source>
        <strain evidence="6">S6-262</strain>
    </source>
</reference>
<keyword evidence="6" id="KW-1185">Reference proteome</keyword>
<evidence type="ECO:0000256" key="4">
    <source>
        <dbReference type="PIRSR" id="PIRSR603782-2"/>
    </source>
</evidence>
<name>A0A1H8HGQ2_9SPHN</name>
<dbReference type="Pfam" id="PF02630">
    <property type="entry name" value="SCO1-SenC"/>
    <property type="match status" value="1"/>
</dbReference>
<dbReference type="PROSITE" id="PS51257">
    <property type="entry name" value="PROKAR_LIPOPROTEIN"/>
    <property type="match status" value="1"/>
</dbReference>
<sequence>MNSVRLVAALCLSLTACDRQGAAPGDKAPLAGAAIGGPFAMVDQNGRAFTDRDLAGRYRIMYFGYTSCPDVCPADAQAIGAGLKRMEADDPARAKRIVPVFVSVDPARDTPAVLKPFVGAFHPRMVGLTGTTAQVDAIAKAYAVWFERQKPNAEGAYLVNHSRQTYLMDPNGQPLALIPSDKGPAAVAAELGKWVR</sequence>
<dbReference type="PANTHER" id="PTHR12151:SF25">
    <property type="entry name" value="LINALOOL DEHYDRATASE_ISOMERASE DOMAIN-CONTAINING PROTEIN"/>
    <property type="match status" value="1"/>
</dbReference>
<evidence type="ECO:0000256" key="3">
    <source>
        <dbReference type="PIRSR" id="PIRSR603782-1"/>
    </source>
</evidence>
<dbReference type="InterPro" id="IPR036249">
    <property type="entry name" value="Thioredoxin-like_sf"/>
</dbReference>
<evidence type="ECO:0000256" key="2">
    <source>
        <dbReference type="ARBA" id="ARBA00023008"/>
    </source>
</evidence>
<dbReference type="PANTHER" id="PTHR12151">
    <property type="entry name" value="ELECTRON TRANSPORT PROTIN SCO1/SENC FAMILY MEMBER"/>
    <property type="match status" value="1"/>
</dbReference>
<evidence type="ECO:0000313" key="6">
    <source>
        <dbReference type="Proteomes" id="UP000199206"/>
    </source>
</evidence>
<dbReference type="InterPro" id="IPR003782">
    <property type="entry name" value="SCO1/SenC"/>
</dbReference>
<accession>A0A1H8HGQ2</accession>
<feature type="disulfide bond" description="Redox-active" evidence="4">
    <location>
        <begin position="68"/>
        <end position="72"/>
    </location>
</feature>
<protein>
    <submittedName>
        <fullName evidence="5">Protein SCO1/2</fullName>
    </submittedName>
</protein>
<dbReference type="Proteomes" id="UP000199206">
    <property type="component" value="Unassembled WGS sequence"/>
</dbReference>
<dbReference type="SUPFAM" id="SSF52833">
    <property type="entry name" value="Thioredoxin-like"/>
    <property type="match status" value="1"/>
</dbReference>
<dbReference type="CDD" id="cd02968">
    <property type="entry name" value="SCO"/>
    <property type="match status" value="1"/>
</dbReference>
<feature type="binding site" evidence="3">
    <location>
        <position position="72"/>
    </location>
    <ligand>
        <name>Cu cation</name>
        <dbReference type="ChEBI" id="CHEBI:23378"/>
    </ligand>
</feature>
<evidence type="ECO:0000313" key="5">
    <source>
        <dbReference type="EMBL" id="SEN55184.1"/>
    </source>
</evidence>
<keyword evidence="3" id="KW-0479">Metal-binding</keyword>
<gene>
    <name evidence="5" type="ORF">SAMN05192583_3041</name>
</gene>
<feature type="binding site" evidence="3">
    <location>
        <position position="68"/>
    </location>
    <ligand>
        <name>Cu cation</name>
        <dbReference type="ChEBI" id="CHEBI:23378"/>
    </ligand>
</feature>
<feature type="binding site" evidence="3">
    <location>
        <position position="161"/>
    </location>
    <ligand>
        <name>Cu cation</name>
        <dbReference type="ChEBI" id="CHEBI:23378"/>
    </ligand>
</feature>
<dbReference type="OrthoDB" id="9790194at2"/>